<name>A0A0M3HZV8_ASCLU</name>
<dbReference type="SUPFAM" id="SSF50814">
    <property type="entry name" value="Lipocalins"/>
    <property type="match status" value="1"/>
</dbReference>
<dbReference type="PANTHER" id="PTHR37437:SF2">
    <property type="entry name" value="LIPOCLN_CYTOSOLIC_FA-BD_DOM DOMAIN-CONTAINING PROTEIN"/>
    <property type="match status" value="1"/>
</dbReference>
<evidence type="ECO:0000313" key="2">
    <source>
        <dbReference type="Proteomes" id="UP000036681"/>
    </source>
</evidence>
<accession>A0A0M3HZV8</accession>
<sequence length="258" mass="29452">MVRRFLYIRNCLLIFQKYLSRINISFSVNYLGGIPVPGRNVPAKRFFELYASSCLPNSRRSPILQQIVDLIENVDTEEFASKIYNSIYFSIADIDIIKMLGEWQTVVDSPAIYGQRCVIANYELLNNNAYTATFSIRQYSWNNDEISMFEGYGTKTGTDPGGVLILTGHPSDPCPYSPIFTGPINEDGLYDYIILSQPLKYPTMVLARDPITFNSKHKKQVKEFLDKYHFWNAVSALNNELSFVNASNCLISQYSHVD</sequence>
<dbReference type="InterPro" id="IPR056868">
    <property type="entry name" value="Lipocalin_dom_nem"/>
</dbReference>
<evidence type="ECO:0000259" key="1">
    <source>
        <dbReference type="Pfam" id="PF24976"/>
    </source>
</evidence>
<evidence type="ECO:0000313" key="3">
    <source>
        <dbReference type="WBParaSite" id="ALUE_0000930901-mRNA-1"/>
    </source>
</evidence>
<keyword evidence="2" id="KW-1185">Reference proteome</keyword>
<dbReference type="InterPro" id="IPR012674">
    <property type="entry name" value="Calycin"/>
</dbReference>
<dbReference type="Proteomes" id="UP000036681">
    <property type="component" value="Unplaced"/>
</dbReference>
<reference evidence="3" key="1">
    <citation type="submission" date="2017-02" db="UniProtKB">
        <authorList>
            <consortium name="WormBaseParasite"/>
        </authorList>
    </citation>
    <scope>IDENTIFICATION</scope>
</reference>
<protein>
    <submittedName>
        <fullName evidence="3">Lipocalin/cytosolic fatty-acid binding domain-containing protein</fullName>
    </submittedName>
</protein>
<dbReference type="PANTHER" id="PTHR37437">
    <property type="entry name" value="LIPOCALIN-RELATED PROTEIN-RELATED"/>
    <property type="match status" value="1"/>
</dbReference>
<feature type="domain" description="Lipocalin" evidence="1">
    <location>
        <begin position="91"/>
        <end position="249"/>
    </location>
</feature>
<dbReference type="Pfam" id="PF24976">
    <property type="entry name" value="Lipocalin_10"/>
    <property type="match status" value="1"/>
</dbReference>
<dbReference type="Gene3D" id="2.40.128.20">
    <property type="match status" value="1"/>
</dbReference>
<dbReference type="AlphaFoldDB" id="A0A0M3HZV8"/>
<organism evidence="2 3">
    <name type="scientific">Ascaris lumbricoides</name>
    <name type="common">Giant roundworm</name>
    <dbReference type="NCBI Taxonomy" id="6252"/>
    <lineage>
        <taxon>Eukaryota</taxon>
        <taxon>Metazoa</taxon>
        <taxon>Ecdysozoa</taxon>
        <taxon>Nematoda</taxon>
        <taxon>Chromadorea</taxon>
        <taxon>Rhabditida</taxon>
        <taxon>Spirurina</taxon>
        <taxon>Ascaridomorpha</taxon>
        <taxon>Ascaridoidea</taxon>
        <taxon>Ascarididae</taxon>
        <taxon>Ascaris</taxon>
    </lineage>
</organism>
<proteinExistence type="predicted"/>
<dbReference type="WBParaSite" id="ALUE_0000930901-mRNA-1">
    <property type="protein sequence ID" value="ALUE_0000930901-mRNA-1"/>
    <property type="gene ID" value="ALUE_0000930901"/>
</dbReference>